<dbReference type="InterPro" id="IPR005598">
    <property type="entry name" value="ATP_synth_I"/>
</dbReference>
<dbReference type="Pfam" id="PF03899">
    <property type="entry name" value="ATP-synt_I"/>
    <property type="match status" value="1"/>
</dbReference>
<dbReference type="AlphaFoldDB" id="A0A3B0C3B5"/>
<evidence type="ECO:0000256" key="6">
    <source>
        <dbReference type="SAM" id="MobiDB-lite"/>
    </source>
</evidence>
<feature type="transmembrane region" description="Helical" evidence="7">
    <location>
        <begin position="74"/>
        <end position="92"/>
    </location>
</feature>
<keyword evidence="2" id="KW-1003">Cell membrane</keyword>
<evidence type="ECO:0000256" key="3">
    <source>
        <dbReference type="ARBA" id="ARBA00022692"/>
    </source>
</evidence>
<evidence type="ECO:0000256" key="4">
    <source>
        <dbReference type="ARBA" id="ARBA00022989"/>
    </source>
</evidence>
<feature type="transmembrane region" description="Helical" evidence="7">
    <location>
        <begin position="98"/>
        <end position="118"/>
    </location>
</feature>
<evidence type="ECO:0000313" key="9">
    <source>
        <dbReference type="Proteomes" id="UP000282311"/>
    </source>
</evidence>
<sequence length="146" mass="15918">MNDLSARLKTATRASYLMLCICFLGWAIFPQYKGVFAGLVIGIAASVINSLHLSWKIYRLTDLALGKTSRKTTLGFLTRACIVLLAVIVSTRTFQFNLIATLAGLFFVQLATLVLGIISTVRDKQSEPTVERGEKENGSSETADSP</sequence>
<feature type="compositionally biased region" description="Basic and acidic residues" evidence="6">
    <location>
        <begin position="124"/>
        <end position="138"/>
    </location>
</feature>
<comment type="subcellular location">
    <subcellularLocation>
        <location evidence="1">Cell membrane</location>
        <topology evidence="1">Multi-pass membrane protein</topology>
    </subcellularLocation>
</comment>
<accession>A0A3B0C3B5</accession>
<evidence type="ECO:0000256" key="2">
    <source>
        <dbReference type="ARBA" id="ARBA00022475"/>
    </source>
</evidence>
<feature type="transmembrane region" description="Helical" evidence="7">
    <location>
        <begin position="35"/>
        <end position="53"/>
    </location>
</feature>
<keyword evidence="9" id="KW-1185">Reference proteome</keyword>
<evidence type="ECO:0000256" key="1">
    <source>
        <dbReference type="ARBA" id="ARBA00004651"/>
    </source>
</evidence>
<organism evidence="8 9">
    <name type="scientific">Paenibacillus ginsengarvi</name>
    <dbReference type="NCBI Taxonomy" id="400777"/>
    <lineage>
        <taxon>Bacteria</taxon>
        <taxon>Bacillati</taxon>
        <taxon>Bacillota</taxon>
        <taxon>Bacilli</taxon>
        <taxon>Bacillales</taxon>
        <taxon>Paenibacillaceae</taxon>
        <taxon>Paenibacillus</taxon>
    </lineage>
</organism>
<proteinExistence type="predicted"/>
<feature type="region of interest" description="Disordered" evidence="6">
    <location>
        <begin position="124"/>
        <end position="146"/>
    </location>
</feature>
<gene>
    <name evidence="8" type="ORF">D7M11_22390</name>
</gene>
<name>A0A3B0C3B5_9BACL</name>
<feature type="transmembrane region" description="Helical" evidence="7">
    <location>
        <begin position="12"/>
        <end position="29"/>
    </location>
</feature>
<reference evidence="8 9" key="1">
    <citation type="journal article" date="2007" name="Int. J. Syst. Evol. Microbiol.">
        <title>Paenibacillus ginsengarvi sp. nov., isolated from soil from ginseng cultivation.</title>
        <authorList>
            <person name="Yoon M.H."/>
            <person name="Ten L.N."/>
            <person name="Im W.T."/>
        </authorList>
    </citation>
    <scope>NUCLEOTIDE SEQUENCE [LARGE SCALE GENOMIC DNA]</scope>
    <source>
        <strain evidence="8 9">KCTC 13059</strain>
    </source>
</reference>
<evidence type="ECO:0000313" key="8">
    <source>
        <dbReference type="EMBL" id="RKN78829.1"/>
    </source>
</evidence>
<protein>
    <submittedName>
        <fullName evidence="8">ATP synthase subunit I</fullName>
    </submittedName>
</protein>
<keyword evidence="3 7" id="KW-0812">Transmembrane</keyword>
<dbReference type="EMBL" id="RBAH01000018">
    <property type="protein sequence ID" value="RKN78829.1"/>
    <property type="molecule type" value="Genomic_DNA"/>
</dbReference>
<comment type="caution">
    <text evidence="8">The sequence shown here is derived from an EMBL/GenBank/DDBJ whole genome shotgun (WGS) entry which is preliminary data.</text>
</comment>
<evidence type="ECO:0000256" key="5">
    <source>
        <dbReference type="ARBA" id="ARBA00023136"/>
    </source>
</evidence>
<dbReference type="Proteomes" id="UP000282311">
    <property type="component" value="Unassembled WGS sequence"/>
</dbReference>
<evidence type="ECO:0000256" key="7">
    <source>
        <dbReference type="SAM" id="Phobius"/>
    </source>
</evidence>
<dbReference type="GO" id="GO:0005886">
    <property type="term" value="C:plasma membrane"/>
    <property type="evidence" value="ECO:0007669"/>
    <property type="project" value="UniProtKB-SubCell"/>
</dbReference>
<dbReference type="RefSeq" id="WP_120749490.1">
    <property type="nucleotide sequence ID" value="NZ_RBAH01000018.1"/>
</dbReference>
<keyword evidence="4 7" id="KW-1133">Transmembrane helix</keyword>
<keyword evidence="5 7" id="KW-0472">Membrane</keyword>
<dbReference type="OrthoDB" id="2678639at2"/>